<dbReference type="OrthoDB" id="10068240at2759"/>
<evidence type="ECO:0000313" key="14">
    <source>
        <dbReference type="EMBL" id="GFQ67633.1"/>
    </source>
</evidence>
<comment type="caution">
    <text evidence="14">The sequence shown here is derived from an EMBL/GenBank/DDBJ whole genome shotgun (WGS) entry which is preliminary data.</text>
</comment>
<reference evidence="14" key="1">
    <citation type="submission" date="2020-07" db="EMBL/GenBank/DDBJ databases">
        <title>Multicomponent nature underlies the extraordinary mechanical properties of spider dragline silk.</title>
        <authorList>
            <person name="Kono N."/>
            <person name="Nakamura H."/>
            <person name="Mori M."/>
            <person name="Yoshida Y."/>
            <person name="Ohtoshi R."/>
            <person name="Malay A.D."/>
            <person name="Moran D.A.P."/>
            <person name="Tomita M."/>
            <person name="Numata K."/>
            <person name="Arakawa K."/>
        </authorList>
    </citation>
    <scope>NUCLEOTIDE SEQUENCE</scope>
</reference>
<evidence type="ECO:0000256" key="10">
    <source>
        <dbReference type="ARBA" id="ARBA00023201"/>
    </source>
</evidence>
<evidence type="ECO:0000256" key="8">
    <source>
        <dbReference type="ARBA" id="ARBA00023065"/>
    </source>
</evidence>
<evidence type="ECO:0000256" key="4">
    <source>
        <dbReference type="ARBA" id="ARBA00022461"/>
    </source>
</evidence>
<feature type="transmembrane region" description="Helical" evidence="13">
    <location>
        <begin position="106"/>
        <end position="130"/>
    </location>
</feature>
<sequence>MYHGKIRKRSCILPPNSLPHCGYKNQTSFSTRHFAGSSCKRLERGSMPFDAKLDWNDPFISEVLLNRNRRTDINIVFDNSENILYEKQPKYNIIEVMSNIGGFLGMWMGVSMIAILNLFEILLTIFFFCIKRRKNKKRPTVIYIA</sequence>
<evidence type="ECO:0000256" key="6">
    <source>
        <dbReference type="ARBA" id="ARBA00022989"/>
    </source>
</evidence>
<dbReference type="PRINTS" id="PR01078">
    <property type="entry name" value="AMINACHANNEL"/>
</dbReference>
<evidence type="ECO:0000256" key="5">
    <source>
        <dbReference type="ARBA" id="ARBA00022692"/>
    </source>
</evidence>
<keyword evidence="8 12" id="KW-0406">Ion transport</keyword>
<proteinExistence type="inferred from homology"/>
<keyword evidence="5 12" id="KW-0812">Transmembrane</keyword>
<accession>A0A8X6FUR1</accession>
<keyword evidence="3 12" id="KW-0813">Transport</keyword>
<dbReference type="GO" id="GO:0005272">
    <property type="term" value="F:sodium channel activity"/>
    <property type="evidence" value="ECO:0007669"/>
    <property type="project" value="UniProtKB-KW"/>
</dbReference>
<evidence type="ECO:0000313" key="15">
    <source>
        <dbReference type="Proteomes" id="UP000887116"/>
    </source>
</evidence>
<evidence type="ECO:0000256" key="3">
    <source>
        <dbReference type="ARBA" id="ARBA00022448"/>
    </source>
</evidence>
<keyword evidence="7" id="KW-0915">Sodium</keyword>
<comment type="subcellular location">
    <subcellularLocation>
        <location evidence="1">Membrane</location>
        <topology evidence="1">Multi-pass membrane protein</topology>
    </subcellularLocation>
</comment>
<keyword evidence="6 13" id="KW-1133">Transmembrane helix</keyword>
<dbReference type="Gene3D" id="1.10.287.770">
    <property type="entry name" value="YojJ-like"/>
    <property type="match status" value="1"/>
</dbReference>
<evidence type="ECO:0000256" key="9">
    <source>
        <dbReference type="ARBA" id="ARBA00023136"/>
    </source>
</evidence>
<evidence type="ECO:0000256" key="11">
    <source>
        <dbReference type="ARBA" id="ARBA00023303"/>
    </source>
</evidence>
<keyword evidence="9 13" id="KW-0472">Membrane</keyword>
<dbReference type="AlphaFoldDB" id="A0A8X6FUR1"/>
<evidence type="ECO:0000256" key="13">
    <source>
        <dbReference type="SAM" id="Phobius"/>
    </source>
</evidence>
<evidence type="ECO:0000256" key="1">
    <source>
        <dbReference type="ARBA" id="ARBA00004141"/>
    </source>
</evidence>
<protein>
    <submittedName>
        <fullName evidence="14">Uncharacterized protein</fullName>
    </submittedName>
</protein>
<evidence type="ECO:0000256" key="2">
    <source>
        <dbReference type="ARBA" id="ARBA00007193"/>
    </source>
</evidence>
<dbReference type="GO" id="GO:0016020">
    <property type="term" value="C:membrane"/>
    <property type="evidence" value="ECO:0007669"/>
    <property type="project" value="UniProtKB-SubCell"/>
</dbReference>
<organism evidence="14 15">
    <name type="scientific">Trichonephila clavata</name>
    <name type="common">Joro spider</name>
    <name type="synonym">Nephila clavata</name>
    <dbReference type="NCBI Taxonomy" id="2740835"/>
    <lineage>
        <taxon>Eukaryota</taxon>
        <taxon>Metazoa</taxon>
        <taxon>Ecdysozoa</taxon>
        <taxon>Arthropoda</taxon>
        <taxon>Chelicerata</taxon>
        <taxon>Arachnida</taxon>
        <taxon>Araneae</taxon>
        <taxon>Araneomorphae</taxon>
        <taxon>Entelegynae</taxon>
        <taxon>Araneoidea</taxon>
        <taxon>Nephilidae</taxon>
        <taxon>Trichonephila</taxon>
    </lineage>
</organism>
<gene>
    <name evidence="14" type="ORF">TNCT_35691</name>
</gene>
<name>A0A8X6FUR1_TRICU</name>
<keyword evidence="4 12" id="KW-0894">Sodium channel</keyword>
<dbReference type="InterPro" id="IPR001873">
    <property type="entry name" value="ENaC"/>
</dbReference>
<dbReference type="Proteomes" id="UP000887116">
    <property type="component" value="Unassembled WGS sequence"/>
</dbReference>
<keyword evidence="15" id="KW-1185">Reference proteome</keyword>
<evidence type="ECO:0000256" key="7">
    <source>
        <dbReference type="ARBA" id="ARBA00023053"/>
    </source>
</evidence>
<dbReference type="EMBL" id="BMAO01010502">
    <property type="protein sequence ID" value="GFQ67633.1"/>
    <property type="molecule type" value="Genomic_DNA"/>
</dbReference>
<keyword evidence="11 12" id="KW-0407">Ion channel</keyword>
<dbReference type="Pfam" id="PF00858">
    <property type="entry name" value="ASC"/>
    <property type="match status" value="1"/>
</dbReference>
<keyword evidence="10 12" id="KW-0739">Sodium transport</keyword>
<comment type="similarity">
    <text evidence="2 12">Belongs to the amiloride-sensitive sodium channel (TC 1.A.6) family.</text>
</comment>
<evidence type="ECO:0000256" key="12">
    <source>
        <dbReference type="RuleBase" id="RU000679"/>
    </source>
</evidence>